<sequence>MATQYDVKITVSSTDGTEVNICDEKIKEITDAITRQFAEYDITSQVVSVASDAKTMKSNSIMKSYDRIARIYTEPYTKFVPHEPLLEEWRIASIFQEKTFAKEVYTSIYFPFYIFATIDIMDRQMSPEYYDTIKSKKIDLAEFEFDYEASLIDNMKTGIIFQLKQLYNNLQKYTYSEQHTQMTSNDSDLFADIRTIHPYLLDLIIKLKEHYGGSETTYKKAKTCLVKAGRDVMKYIAMRVHRALFPEMTEEIDYMTFHSSLFLLLKMGFNEGHHTNFDPENDRQNVRLPIAIDNKLDTFLISIEKKKRDRQISIIRKYISEKCVDNAKIIYSEYMRIRNRIASYTDVKIRESLKTLHRLAYTHIEYFGCSDILCLSSDKMCADSFATCLTSRIYAKKMADRVKGEQINKYYAKMFYDEFYVIMCINPNIITYIDAIYDEIYLLASFCP</sequence>
<organism evidence="1">
    <name type="scientific">viral metagenome</name>
    <dbReference type="NCBI Taxonomy" id="1070528"/>
    <lineage>
        <taxon>unclassified sequences</taxon>
        <taxon>metagenomes</taxon>
        <taxon>organismal metagenomes</taxon>
    </lineage>
</organism>
<accession>A0A6C0EAM2</accession>
<evidence type="ECO:0000313" key="1">
    <source>
        <dbReference type="EMBL" id="QHT25792.1"/>
    </source>
</evidence>
<dbReference type="AlphaFoldDB" id="A0A6C0EAM2"/>
<protein>
    <submittedName>
        <fullName evidence="1">Uncharacterized protein</fullName>
    </submittedName>
</protein>
<dbReference type="EMBL" id="MN739775">
    <property type="protein sequence ID" value="QHT25792.1"/>
    <property type="molecule type" value="Genomic_DNA"/>
</dbReference>
<proteinExistence type="predicted"/>
<reference evidence="1" key="1">
    <citation type="journal article" date="2020" name="Nature">
        <title>Giant virus diversity and host interactions through global metagenomics.</title>
        <authorList>
            <person name="Schulz F."/>
            <person name="Roux S."/>
            <person name="Paez-Espino D."/>
            <person name="Jungbluth S."/>
            <person name="Walsh D.A."/>
            <person name="Denef V.J."/>
            <person name="McMahon K.D."/>
            <person name="Konstantinidis K.T."/>
            <person name="Eloe-Fadrosh E.A."/>
            <person name="Kyrpides N.C."/>
            <person name="Woyke T."/>
        </authorList>
    </citation>
    <scope>NUCLEOTIDE SEQUENCE</scope>
    <source>
        <strain evidence="1">GVMAG-M-3300023179-27</strain>
    </source>
</reference>
<name>A0A6C0EAM2_9ZZZZ</name>